<proteinExistence type="predicted"/>
<name>A0ACB8Y9J4_ARCLA</name>
<sequence length="85" mass="9387">MVVDDHHLTKRLDAIPTSVDNNVKFITSPMRNKSSFDVKSKPVADRAKQAQSEFKASLFEANLSTLAFVSYQSTMPSVSTSLPLL</sequence>
<dbReference type="Proteomes" id="UP001055879">
    <property type="component" value="Linkage Group LG13"/>
</dbReference>
<comment type="caution">
    <text evidence="1">The sequence shown here is derived from an EMBL/GenBank/DDBJ whole genome shotgun (WGS) entry which is preliminary data.</text>
</comment>
<keyword evidence="2" id="KW-1185">Reference proteome</keyword>
<dbReference type="EMBL" id="CM042059">
    <property type="protein sequence ID" value="KAI3681247.1"/>
    <property type="molecule type" value="Genomic_DNA"/>
</dbReference>
<reference evidence="1 2" key="2">
    <citation type="journal article" date="2022" name="Mol. Ecol. Resour.">
        <title>The genomes of chicory, endive, great burdock and yacon provide insights into Asteraceae paleo-polyploidization history and plant inulin production.</title>
        <authorList>
            <person name="Fan W."/>
            <person name="Wang S."/>
            <person name="Wang H."/>
            <person name="Wang A."/>
            <person name="Jiang F."/>
            <person name="Liu H."/>
            <person name="Zhao H."/>
            <person name="Xu D."/>
            <person name="Zhang Y."/>
        </authorList>
    </citation>
    <scope>NUCLEOTIDE SEQUENCE [LARGE SCALE GENOMIC DNA]</scope>
    <source>
        <strain evidence="2">cv. Niubang</strain>
    </source>
</reference>
<reference evidence="2" key="1">
    <citation type="journal article" date="2022" name="Mol. Ecol. Resour.">
        <title>The genomes of chicory, endive, great burdock and yacon provide insights into Asteraceae palaeo-polyploidization history and plant inulin production.</title>
        <authorList>
            <person name="Fan W."/>
            <person name="Wang S."/>
            <person name="Wang H."/>
            <person name="Wang A."/>
            <person name="Jiang F."/>
            <person name="Liu H."/>
            <person name="Zhao H."/>
            <person name="Xu D."/>
            <person name="Zhang Y."/>
        </authorList>
    </citation>
    <scope>NUCLEOTIDE SEQUENCE [LARGE SCALE GENOMIC DNA]</scope>
    <source>
        <strain evidence="2">cv. Niubang</strain>
    </source>
</reference>
<accession>A0ACB8Y9J4</accession>
<protein>
    <submittedName>
        <fullName evidence="1">Uncharacterized protein</fullName>
    </submittedName>
</protein>
<gene>
    <name evidence="1" type="ORF">L6452_36036</name>
</gene>
<organism evidence="1 2">
    <name type="scientific">Arctium lappa</name>
    <name type="common">Greater burdock</name>
    <name type="synonym">Lappa major</name>
    <dbReference type="NCBI Taxonomy" id="4217"/>
    <lineage>
        <taxon>Eukaryota</taxon>
        <taxon>Viridiplantae</taxon>
        <taxon>Streptophyta</taxon>
        <taxon>Embryophyta</taxon>
        <taxon>Tracheophyta</taxon>
        <taxon>Spermatophyta</taxon>
        <taxon>Magnoliopsida</taxon>
        <taxon>eudicotyledons</taxon>
        <taxon>Gunneridae</taxon>
        <taxon>Pentapetalae</taxon>
        <taxon>asterids</taxon>
        <taxon>campanulids</taxon>
        <taxon>Asterales</taxon>
        <taxon>Asteraceae</taxon>
        <taxon>Carduoideae</taxon>
        <taxon>Cardueae</taxon>
        <taxon>Arctiinae</taxon>
        <taxon>Arctium</taxon>
    </lineage>
</organism>
<evidence type="ECO:0000313" key="1">
    <source>
        <dbReference type="EMBL" id="KAI3681247.1"/>
    </source>
</evidence>
<evidence type="ECO:0000313" key="2">
    <source>
        <dbReference type="Proteomes" id="UP001055879"/>
    </source>
</evidence>